<feature type="coiled-coil region" evidence="2">
    <location>
        <begin position="635"/>
        <end position="662"/>
    </location>
</feature>
<dbReference type="GeneID" id="108016764"/>
<dbReference type="AlphaFoldDB" id="A0AB39ZMG1"/>
<dbReference type="PANTHER" id="PTHR22741:SF10">
    <property type="entry name" value="COILED-COIL DOMAIN-CONTAINING PROTEIN CG32809"/>
    <property type="match status" value="1"/>
</dbReference>
<accession>A0AB39ZMG1</accession>
<evidence type="ECO:0000256" key="1">
    <source>
        <dbReference type="ARBA" id="ARBA00023054"/>
    </source>
</evidence>
<evidence type="ECO:0000256" key="2">
    <source>
        <dbReference type="SAM" id="Coils"/>
    </source>
</evidence>
<proteinExistence type="predicted"/>
<feature type="compositionally biased region" description="Low complexity" evidence="3">
    <location>
        <begin position="12"/>
        <end position="25"/>
    </location>
</feature>
<dbReference type="PANTHER" id="PTHR22741">
    <property type="entry name" value="P140CAP/SNIP-RELATED"/>
    <property type="match status" value="1"/>
</dbReference>
<feature type="domain" description="Actin interacting protein 3-like C-terminal" evidence="4">
    <location>
        <begin position="537"/>
        <end position="755"/>
    </location>
</feature>
<gene>
    <name evidence="6" type="primary">LOC108016764</name>
</gene>
<feature type="region of interest" description="Disordered" evidence="3">
    <location>
        <begin position="497"/>
        <end position="547"/>
    </location>
</feature>
<evidence type="ECO:0000259" key="4">
    <source>
        <dbReference type="Pfam" id="PF03915"/>
    </source>
</evidence>
<dbReference type="Pfam" id="PF03915">
    <property type="entry name" value="AIP3"/>
    <property type="match status" value="2"/>
</dbReference>
<dbReference type="GO" id="GO:0005737">
    <property type="term" value="C:cytoplasm"/>
    <property type="evidence" value="ECO:0007669"/>
    <property type="project" value="TreeGrafter"/>
</dbReference>
<feature type="region of interest" description="Disordered" evidence="3">
    <location>
        <begin position="108"/>
        <end position="130"/>
    </location>
</feature>
<name>A0AB39ZMG1_DROSZ</name>
<reference evidence="6" key="1">
    <citation type="submission" date="2025-08" db="UniProtKB">
        <authorList>
            <consortium name="RefSeq"/>
        </authorList>
    </citation>
    <scope>IDENTIFICATION</scope>
</reference>
<evidence type="ECO:0000256" key="3">
    <source>
        <dbReference type="SAM" id="MobiDB-lite"/>
    </source>
</evidence>
<evidence type="ECO:0000313" key="5">
    <source>
        <dbReference type="Proteomes" id="UP001652628"/>
    </source>
</evidence>
<organism evidence="5 6">
    <name type="scientific">Drosophila suzukii</name>
    <name type="common">Spotted-wing drosophila fruit fly</name>
    <dbReference type="NCBI Taxonomy" id="28584"/>
    <lineage>
        <taxon>Eukaryota</taxon>
        <taxon>Metazoa</taxon>
        <taxon>Ecdysozoa</taxon>
        <taxon>Arthropoda</taxon>
        <taxon>Hexapoda</taxon>
        <taxon>Insecta</taxon>
        <taxon>Pterygota</taxon>
        <taxon>Neoptera</taxon>
        <taxon>Endopterygota</taxon>
        <taxon>Diptera</taxon>
        <taxon>Brachycera</taxon>
        <taxon>Muscomorpha</taxon>
        <taxon>Ephydroidea</taxon>
        <taxon>Drosophilidae</taxon>
        <taxon>Drosophila</taxon>
        <taxon>Sophophora</taxon>
    </lineage>
</organism>
<sequence>MLIRWKSKDKSASSNQSACGSSSSSSKKKRKGREGEEDWQNEAKSGRLPPNEQGGDERRRAMRRDDPRRHTLGGDMLVYGGSQHPHAHQMAPQQQRAMDLEMSTRAQKNKKNQPMRGYAPVNQGPLFDDDPGIMSEVETASTGFRRGGKQRSSLPVVRTPSKTLERPLGLVFLQYRSETKRALLPNEITSIDTVRALFVRSFPRQLTMSYLEGPNVKIYIHDASKDMFYELEDVRSHLREIRDRSVLRLFESTEVAAPPQILPGGPGIPQPLPPAQANWDQDQSYFSEPEFDSDYKHQHIHKSKIGKQPAPYYVGSSQTLPRGMYSSERNKVSMDGYTSSPERSSRGNYEEPYYSQYGTRGTVVAPIIDEEQSDGTMTEDQYALYGIKVGPNRLTHRGNQIYDPTRPEDLHRIRVEHMERQLANLTGLVQKALVNQNPQIAPLAVPTLDSNYLVVPSQMQANGSGDELYIREKAPKLGKNSCQKSVSFEKSVSFSDDIQGIPKSHNPLHAADTKPTKPAIKSSTLPRTSSQERDRLKPPPPPKPIVLAQTAHPNYRADIALAPEVYNHLRGLQKKAKDLRMEVRTLRRLSQAQAVAVREDIKGTFMRIRATLLASSGSFWDHQGDQDATRISREEELYKQEVIRLEKDLSDLEGSVENLRGEVINRRTRVNMTAVEDMALVLSRASKTVAELKLKFPALSNGLRCILSNEMEKVVREEKFLKEEPDRLESALRRCKKLTGTLVTLKRLASVQEQRLPPNEPTISEEPPRSADISAPDKFNWRWSSNFKEAITE</sequence>
<feature type="region of interest" description="Disordered" evidence="3">
    <location>
        <begin position="331"/>
        <end position="354"/>
    </location>
</feature>
<keyword evidence="5" id="KW-1185">Reference proteome</keyword>
<dbReference type="RefSeq" id="XP_016939018.1">
    <property type="nucleotide sequence ID" value="XM_017083529.4"/>
</dbReference>
<feature type="region of interest" description="Disordered" evidence="3">
    <location>
        <begin position="1"/>
        <end position="94"/>
    </location>
</feature>
<dbReference type="Gene3D" id="1.20.58.1540">
    <property type="entry name" value="Actin interacting protein 3, C-terminal domain"/>
    <property type="match status" value="1"/>
</dbReference>
<feature type="compositionally biased region" description="Basic and acidic residues" evidence="3">
    <location>
        <begin position="1"/>
        <end position="11"/>
    </location>
</feature>
<dbReference type="Proteomes" id="UP001652628">
    <property type="component" value="Chromosome X"/>
</dbReference>
<protein>
    <submittedName>
        <fullName evidence="6">Coiled-coil domain-containing protein CG32809 isoform X10</fullName>
    </submittedName>
</protein>
<dbReference type="InterPro" id="IPR022782">
    <property type="entry name" value="AIP3-like_C"/>
</dbReference>
<evidence type="ECO:0000313" key="6">
    <source>
        <dbReference type="RefSeq" id="XP_016939018.1"/>
    </source>
</evidence>
<keyword evidence="1 2" id="KW-0175">Coiled coil</keyword>
<feature type="compositionally biased region" description="Basic and acidic residues" evidence="3">
    <location>
        <begin position="55"/>
        <end position="69"/>
    </location>
</feature>
<feature type="region of interest" description="Disordered" evidence="3">
    <location>
        <begin position="753"/>
        <end position="776"/>
    </location>
</feature>
<dbReference type="InterPro" id="IPR051825">
    <property type="entry name" value="SRCIN1"/>
</dbReference>
<feature type="domain" description="Actin interacting protein 3-like C-terminal" evidence="4">
    <location>
        <begin position="172"/>
        <end position="250"/>
    </location>
</feature>